<gene>
    <name evidence="7" type="primary">murI</name>
    <name evidence="8" type="ORF">LfDm3_0786</name>
</gene>
<protein>
    <recommendedName>
        <fullName evidence="2 7">Glutamate racemase</fullName>
        <ecNumber evidence="2 7">5.1.1.3</ecNumber>
    </recommendedName>
</protein>
<evidence type="ECO:0000256" key="5">
    <source>
        <dbReference type="ARBA" id="ARBA00023235"/>
    </source>
</evidence>
<keyword evidence="4 7" id="KW-0573">Peptidoglycan synthesis</keyword>
<dbReference type="UniPathway" id="UPA00219"/>
<keyword evidence="5 7" id="KW-0413">Isomerase</keyword>
<dbReference type="GO" id="GO:0008360">
    <property type="term" value="P:regulation of cell shape"/>
    <property type="evidence" value="ECO:0007669"/>
    <property type="project" value="UniProtKB-KW"/>
</dbReference>
<dbReference type="InterPro" id="IPR001920">
    <property type="entry name" value="Asp/Glu_race"/>
</dbReference>
<evidence type="ECO:0000256" key="4">
    <source>
        <dbReference type="ARBA" id="ARBA00022984"/>
    </source>
</evidence>
<dbReference type="SUPFAM" id="SSF53681">
    <property type="entry name" value="Aspartate/glutamate racemase"/>
    <property type="match status" value="2"/>
</dbReference>
<organism evidence="8 9">
    <name type="scientific">Fructilactobacillus fructivorans</name>
    <dbReference type="NCBI Taxonomy" id="1614"/>
    <lineage>
        <taxon>Bacteria</taxon>
        <taxon>Bacillati</taxon>
        <taxon>Bacillota</taxon>
        <taxon>Bacilli</taxon>
        <taxon>Lactobacillales</taxon>
        <taxon>Lactobacillaceae</taxon>
        <taxon>Fructilactobacillus</taxon>
    </lineage>
</organism>
<comment type="pathway">
    <text evidence="7">Cell wall biogenesis; peptidoglycan biosynthesis.</text>
</comment>
<dbReference type="PANTHER" id="PTHR21198">
    <property type="entry name" value="GLUTAMATE RACEMASE"/>
    <property type="match status" value="1"/>
</dbReference>
<dbReference type="PROSITE" id="PS00924">
    <property type="entry name" value="ASP_GLU_RACEMASE_2"/>
    <property type="match status" value="1"/>
</dbReference>
<feature type="active site" description="Proton donor/acceptor" evidence="7">
    <location>
        <position position="184"/>
    </location>
</feature>
<dbReference type="InterPro" id="IPR033134">
    <property type="entry name" value="Asp/Glu_racemase_AS_2"/>
</dbReference>
<dbReference type="GeneID" id="74913451"/>
<name>A0A0C1M5R0_9LACO</name>
<dbReference type="FunFam" id="3.40.50.1860:FF:000001">
    <property type="entry name" value="Glutamate racemase"/>
    <property type="match status" value="1"/>
</dbReference>
<evidence type="ECO:0000313" key="9">
    <source>
        <dbReference type="Proteomes" id="UP000031397"/>
    </source>
</evidence>
<evidence type="ECO:0000313" key="8">
    <source>
        <dbReference type="EMBL" id="KID41544.1"/>
    </source>
</evidence>
<comment type="similarity">
    <text evidence="7">Belongs to the aspartate/glutamate racemases family.</text>
</comment>
<feature type="binding site" evidence="7">
    <location>
        <begin position="74"/>
        <end position="75"/>
    </location>
    <ligand>
        <name>substrate</name>
    </ligand>
</feature>
<evidence type="ECO:0000256" key="7">
    <source>
        <dbReference type="HAMAP-Rule" id="MF_00258"/>
    </source>
</evidence>
<dbReference type="EMBL" id="JOJZ01000019">
    <property type="protein sequence ID" value="KID41544.1"/>
    <property type="molecule type" value="Genomic_DNA"/>
</dbReference>
<dbReference type="InterPro" id="IPR004391">
    <property type="entry name" value="Glu_race"/>
</dbReference>
<dbReference type="HAMAP" id="MF_00258">
    <property type="entry name" value="Glu_racemase"/>
    <property type="match status" value="1"/>
</dbReference>
<evidence type="ECO:0000256" key="1">
    <source>
        <dbReference type="ARBA" id="ARBA00001602"/>
    </source>
</evidence>
<feature type="binding site" evidence="7">
    <location>
        <begin position="10"/>
        <end position="11"/>
    </location>
    <ligand>
        <name>substrate</name>
    </ligand>
</feature>
<feature type="binding site" evidence="7">
    <location>
        <begin position="42"/>
        <end position="43"/>
    </location>
    <ligand>
        <name>substrate</name>
    </ligand>
</feature>
<dbReference type="OrthoDB" id="9801055at2"/>
<proteinExistence type="inferred from homology"/>
<dbReference type="PATRIC" id="fig|1614.7.peg.742"/>
<dbReference type="GO" id="GO:0008881">
    <property type="term" value="F:glutamate racemase activity"/>
    <property type="evidence" value="ECO:0007669"/>
    <property type="project" value="UniProtKB-UniRule"/>
</dbReference>
<dbReference type="PROSITE" id="PS00923">
    <property type="entry name" value="ASP_GLU_RACEMASE_1"/>
    <property type="match status" value="1"/>
</dbReference>
<dbReference type="GO" id="GO:0071555">
    <property type="term" value="P:cell wall organization"/>
    <property type="evidence" value="ECO:0007669"/>
    <property type="project" value="UniProtKB-KW"/>
</dbReference>
<sequence length="269" mass="29335">MKVSPVAYMDSGVGGLTVAKVALEKLPHENMIYLGDEARLPYGEKTTDEVRQYSAEIGHFFVDQGAKMMVIACNTATAAALSYLRKLLPIPVIGVIEPGSMAAVKKTKNKKIGVIATRGTVASHSYRDTIQKIDPSIEVKEVACPTFIPLVESGKYHSKDAQAKVQEGLKPFQNSGIDTLILGCTHFPIIADLIGNVMGPDITLVNPGYETVNAVERELKGTDHLANVAHPSAQFYTTADVKRFDEVGKQWLHTDIDAKLIPVKQLEKY</sequence>
<dbReference type="RefSeq" id="WP_052236607.1">
    <property type="nucleotide sequence ID" value="NZ_JOJZ01000019.1"/>
</dbReference>
<reference evidence="8 9" key="1">
    <citation type="submission" date="2014-06" db="EMBL/GenBank/DDBJ databases">
        <title>Functional and comparative genomic analyses of the Drosophila gut microbiota identify candidate symbiosis factors.</title>
        <authorList>
            <person name="Newell P.D."/>
            <person name="Chaston J.M."/>
            <person name="Douglas A.E."/>
        </authorList>
    </citation>
    <scope>NUCLEOTIDE SEQUENCE [LARGE SCALE GENOMIC DNA]</scope>
    <source>
        <strain evidence="8 9">DmCS_002</strain>
    </source>
</reference>
<dbReference type="InterPro" id="IPR018187">
    <property type="entry name" value="Asp/Glu_racemase_AS_1"/>
</dbReference>
<keyword evidence="9" id="KW-1185">Reference proteome</keyword>
<dbReference type="AlphaFoldDB" id="A0A0C1M5R0"/>
<keyword evidence="3 7" id="KW-0133">Cell shape</keyword>
<dbReference type="Gene3D" id="3.40.50.1860">
    <property type="match status" value="2"/>
</dbReference>
<comment type="catalytic activity">
    <reaction evidence="1 7">
        <text>L-glutamate = D-glutamate</text>
        <dbReference type="Rhea" id="RHEA:12813"/>
        <dbReference type="ChEBI" id="CHEBI:29985"/>
        <dbReference type="ChEBI" id="CHEBI:29986"/>
        <dbReference type="EC" id="5.1.1.3"/>
    </reaction>
</comment>
<dbReference type="GO" id="GO:0009252">
    <property type="term" value="P:peptidoglycan biosynthetic process"/>
    <property type="evidence" value="ECO:0007669"/>
    <property type="project" value="UniProtKB-UniRule"/>
</dbReference>
<dbReference type="EC" id="5.1.1.3" evidence="2 7"/>
<comment type="caution">
    <text evidence="8">The sequence shown here is derived from an EMBL/GenBank/DDBJ whole genome shotgun (WGS) entry which is preliminary data.</text>
</comment>
<keyword evidence="6 7" id="KW-0961">Cell wall biogenesis/degradation</keyword>
<dbReference type="Proteomes" id="UP000031397">
    <property type="component" value="Unassembled WGS sequence"/>
</dbReference>
<accession>A0A0C1M5R0</accession>
<evidence type="ECO:0000256" key="3">
    <source>
        <dbReference type="ARBA" id="ARBA00022960"/>
    </source>
</evidence>
<feature type="binding site" evidence="7">
    <location>
        <begin position="185"/>
        <end position="186"/>
    </location>
    <ligand>
        <name>substrate</name>
    </ligand>
</feature>
<dbReference type="Pfam" id="PF01177">
    <property type="entry name" value="Asp_Glu_race"/>
    <property type="match status" value="1"/>
</dbReference>
<dbReference type="InterPro" id="IPR015942">
    <property type="entry name" value="Asp/Glu/hydantoin_racemase"/>
</dbReference>
<evidence type="ECO:0000256" key="6">
    <source>
        <dbReference type="ARBA" id="ARBA00023316"/>
    </source>
</evidence>
<dbReference type="NCBIfam" id="TIGR00067">
    <property type="entry name" value="glut_race"/>
    <property type="match status" value="1"/>
</dbReference>
<feature type="active site" description="Proton donor/acceptor" evidence="7">
    <location>
        <position position="73"/>
    </location>
</feature>
<dbReference type="PANTHER" id="PTHR21198:SF2">
    <property type="entry name" value="GLUTAMATE RACEMASE"/>
    <property type="match status" value="1"/>
</dbReference>
<comment type="function">
    <text evidence="7">Provides the (R)-glutamate required for cell wall biosynthesis.</text>
</comment>
<evidence type="ECO:0000256" key="2">
    <source>
        <dbReference type="ARBA" id="ARBA00013090"/>
    </source>
</evidence>